<dbReference type="EnsemblMetazoa" id="ASIC013880-RA">
    <property type="protein sequence ID" value="ASIC013880-PA"/>
    <property type="gene ID" value="ASIC013880"/>
</dbReference>
<protein>
    <submittedName>
        <fullName evidence="1 2">DDB1-and CUL4-associated factor 12-like protein</fullName>
    </submittedName>
</protein>
<dbReference type="EMBL" id="KE525310">
    <property type="protein sequence ID" value="KFB45917.1"/>
    <property type="molecule type" value="Genomic_DNA"/>
</dbReference>
<evidence type="ECO:0000313" key="3">
    <source>
        <dbReference type="Proteomes" id="UP000030765"/>
    </source>
</evidence>
<evidence type="ECO:0000313" key="1">
    <source>
        <dbReference type="EMBL" id="KFB45917.1"/>
    </source>
</evidence>
<reference evidence="2" key="2">
    <citation type="submission" date="2020-05" db="UniProtKB">
        <authorList>
            <consortium name="EnsemblMetazoa"/>
        </authorList>
    </citation>
    <scope>IDENTIFICATION</scope>
</reference>
<evidence type="ECO:0000313" key="2">
    <source>
        <dbReference type="EnsemblMetazoa" id="ASIC013880-PA"/>
    </source>
</evidence>
<dbReference type="EMBL" id="ATLV01020936">
    <property type="status" value="NOT_ANNOTATED_CDS"/>
    <property type="molecule type" value="Genomic_DNA"/>
</dbReference>
<keyword evidence="3" id="KW-1185">Reference proteome</keyword>
<reference evidence="1 3" key="1">
    <citation type="journal article" date="2014" name="BMC Genomics">
        <title>Genome sequence of Anopheles sinensis provides insight into genetics basis of mosquito competence for malaria parasites.</title>
        <authorList>
            <person name="Zhou D."/>
            <person name="Zhang D."/>
            <person name="Ding G."/>
            <person name="Shi L."/>
            <person name="Hou Q."/>
            <person name="Ye Y."/>
            <person name="Xu Y."/>
            <person name="Zhou H."/>
            <person name="Xiong C."/>
            <person name="Li S."/>
            <person name="Yu J."/>
            <person name="Hong S."/>
            <person name="Yu X."/>
            <person name="Zou P."/>
            <person name="Chen C."/>
            <person name="Chang X."/>
            <person name="Wang W."/>
            <person name="Lv Y."/>
            <person name="Sun Y."/>
            <person name="Ma L."/>
            <person name="Shen B."/>
            <person name="Zhu C."/>
        </authorList>
    </citation>
    <scope>NUCLEOTIDE SEQUENCE [LARGE SCALE GENOMIC DNA]</scope>
</reference>
<dbReference type="AlphaFoldDB" id="A0A084W6S3"/>
<name>A0A084W6S3_ANOSI</name>
<dbReference type="VEuPathDB" id="VectorBase:ASIC013880"/>
<dbReference type="Proteomes" id="UP000030765">
    <property type="component" value="Unassembled WGS sequence"/>
</dbReference>
<gene>
    <name evidence="1" type="ORF">ZHAS_00013880</name>
</gene>
<sequence length="109" mass="12387">MNRVIKSVPVDASVGHFGGDGFEKECDLNVDPALQAVEPIINVAQRRFSQKSRRSASCLYPKSVHNVAAFLMIDHVEVYHVYHEKEPFQLVRVEMRSNQSHTYVCSIPM</sequence>
<organism evidence="1">
    <name type="scientific">Anopheles sinensis</name>
    <name type="common">Mosquito</name>
    <dbReference type="NCBI Taxonomy" id="74873"/>
    <lineage>
        <taxon>Eukaryota</taxon>
        <taxon>Metazoa</taxon>
        <taxon>Ecdysozoa</taxon>
        <taxon>Arthropoda</taxon>
        <taxon>Hexapoda</taxon>
        <taxon>Insecta</taxon>
        <taxon>Pterygota</taxon>
        <taxon>Neoptera</taxon>
        <taxon>Endopterygota</taxon>
        <taxon>Diptera</taxon>
        <taxon>Nematocera</taxon>
        <taxon>Culicoidea</taxon>
        <taxon>Culicidae</taxon>
        <taxon>Anophelinae</taxon>
        <taxon>Anopheles</taxon>
    </lineage>
</organism>
<accession>A0A084W6S3</accession>
<proteinExistence type="predicted"/>